<evidence type="ECO:0000313" key="11">
    <source>
        <dbReference type="EMBL" id="OGZ72410.1"/>
    </source>
</evidence>
<evidence type="ECO:0000256" key="1">
    <source>
        <dbReference type="ARBA" id="ARBA00001966"/>
    </source>
</evidence>
<evidence type="ECO:0000256" key="2">
    <source>
        <dbReference type="ARBA" id="ARBA00008343"/>
    </source>
</evidence>
<dbReference type="Pfam" id="PF00730">
    <property type="entry name" value="HhH-GPD"/>
    <property type="match status" value="1"/>
</dbReference>
<dbReference type="Gene3D" id="1.10.1670.10">
    <property type="entry name" value="Helix-hairpin-Helix base-excision DNA repair enzymes (C-terminal)"/>
    <property type="match status" value="1"/>
</dbReference>
<dbReference type="GO" id="GO:0051536">
    <property type="term" value="F:iron-sulfur cluster binding"/>
    <property type="evidence" value="ECO:0007669"/>
    <property type="project" value="UniProtKB-KW"/>
</dbReference>
<dbReference type="GO" id="GO:0034039">
    <property type="term" value="F:8-oxo-7,8-dihydroguanine DNA N-glycosylase activity"/>
    <property type="evidence" value="ECO:0007669"/>
    <property type="project" value="TreeGrafter"/>
</dbReference>
<dbReference type="AlphaFoldDB" id="A0A1G2ID53"/>
<keyword evidence="5" id="KW-0378">Hydrolase</keyword>
<evidence type="ECO:0000259" key="10">
    <source>
        <dbReference type="SMART" id="SM00478"/>
    </source>
</evidence>
<dbReference type="GO" id="GO:0000701">
    <property type="term" value="F:purine-specific mismatch base pair DNA N-glycosylase activity"/>
    <property type="evidence" value="ECO:0007669"/>
    <property type="project" value="TreeGrafter"/>
</dbReference>
<dbReference type="EMBL" id="MHPA01000027">
    <property type="protein sequence ID" value="OGZ72410.1"/>
    <property type="molecule type" value="Genomic_DNA"/>
</dbReference>
<dbReference type="PANTHER" id="PTHR42944">
    <property type="entry name" value="ADENINE DNA GLYCOSYLASE"/>
    <property type="match status" value="1"/>
</dbReference>
<organism evidence="11 12">
    <name type="scientific">Candidatus Staskawiczbacteria bacterium RIFCSPLOWO2_01_FULL_38_12b</name>
    <dbReference type="NCBI Taxonomy" id="1802214"/>
    <lineage>
        <taxon>Bacteria</taxon>
        <taxon>Candidatus Staskawicziibacteriota</taxon>
    </lineage>
</organism>
<evidence type="ECO:0000256" key="7">
    <source>
        <dbReference type="ARBA" id="ARBA00023014"/>
    </source>
</evidence>
<keyword evidence="9" id="KW-0326">Glycosidase</keyword>
<name>A0A1G2ID53_9BACT</name>
<dbReference type="CDD" id="cd00056">
    <property type="entry name" value="ENDO3c"/>
    <property type="match status" value="1"/>
</dbReference>
<keyword evidence="7" id="KW-0411">Iron-sulfur</keyword>
<dbReference type="InterPro" id="IPR003265">
    <property type="entry name" value="HhH-GPD_domain"/>
</dbReference>
<evidence type="ECO:0000256" key="9">
    <source>
        <dbReference type="ARBA" id="ARBA00023295"/>
    </source>
</evidence>
<dbReference type="Proteomes" id="UP000176774">
    <property type="component" value="Unassembled WGS sequence"/>
</dbReference>
<proteinExistence type="inferred from homology"/>
<dbReference type="SUPFAM" id="SSF48150">
    <property type="entry name" value="DNA-glycosylase"/>
    <property type="match status" value="1"/>
</dbReference>
<keyword evidence="3" id="KW-0479">Metal-binding</keyword>
<keyword evidence="4" id="KW-0227">DNA damage</keyword>
<keyword evidence="8" id="KW-0234">DNA repair</keyword>
<dbReference type="InterPro" id="IPR044298">
    <property type="entry name" value="MIG/MutY"/>
</dbReference>
<evidence type="ECO:0000256" key="8">
    <source>
        <dbReference type="ARBA" id="ARBA00023204"/>
    </source>
</evidence>
<dbReference type="GO" id="GO:0046872">
    <property type="term" value="F:metal ion binding"/>
    <property type="evidence" value="ECO:0007669"/>
    <property type="project" value="UniProtKB-KW"/>
</dbReference>
<evidence type="ECO:0000256" key="3">
    <source>
        <dbReference type="ARBA" id="ARBA00022723"/>
    </source>
</evidence>
<evidence type="ECO:0000313" key="12">
    <source>
        <dbReference type="Proteomes" id="UP000176774"/>
    </source>
</evidence>
<sequence length="303" mass="35089">MSNSNNDIKKFQKTVWDFYKKNKRDFPWRQTQNPYHILVSEIMLQQTQADRVVRYFENWIKRFPDFTSLAQATFSQMYPFWQGLGYNRRALALKRTAEKTVKEFGGKLPTNITALEQFPGIGPYTARAVSIFSFNTPVACIETNIRRVFIHHFFPSPAGVRINADSNADLRRYEKIDDKAIMKLAELALDKKNPREWHWALMDYGAYLKSHPPGGGPNPNRRHKNYSIQSKFEGSLRQIRGATLRILSGESMTTNELIKRLKKALRPSSGQATNQTEERIKKVIAILEKEGLIEQSKKVYSLK</sequence>
<dbReference type="STRING" id="1802214.A2908_03135"/>
<accession>A0A1G2ID53</accession>
<dbReference type="PANTHER" id="PTHR42944:SF1">
    <property type="entry name" value="ADENINE DNA GLYCOSYLASE"/>
    <property type="match status" value="1"/>
</dbReference>
<evidence type="ECO:0000256" key="5">
    <source>
        <dbReference type="ARBA" id="ARBA00022801"/>
    </source>
</evidence>
<gene>
    <name evidence="11" type="ORF">A2908_03135</name>
</gene>
<reference evidence="11 12" key="1">
    <citation type="journal article" date="2016" name="Nat. Commun.">
        <title>Thousands of microbial genomes shed light on interconnected biogeochemical processes in an aquifer system.</title>
        <authorList>
            <person name="Anantharaman K."/>
            <person name="Brown C.T."/>
            <person name="Hug L.A."/>
            <person name="Sharon I."/>
            <person name="Castelle C.J."/>
            <person name="Probst A.J."/>
            <person name="Thomas B.C."/>
            <person name="Singh A."/>
            <person name="Wilkins M.J."/>
            <person name="Karaoz U."/>
            <person name="Brodie E.L."/>
            <person name="Williams K.H."/>
            <person name="Hubbard S.S."/>
            <person name="Banfield J.F."/>
        </authorList>
    </citation>
    <scope>NUCLEOTIDE SEQUENCE [LARGE SCALE GENOMIC DNA]</scope>
</reference>
<dbReference type="SMART" id="SM00478">
    <property type="entry name" value="ENDO3c"/>
    <property type="match status" value="1"/>
</dbReference>
<comment type="similarity">
    <text evidence="2">Belongs to the Nth/MutY family.</text>
</comment>
<evidence type="ECO:0000256" key="6">
    <source>
        <dbReference type="ARBA" id="ARBA00023004"/>
    </source>
</evidence>
<dbReference type="GO" id="GO:0006298">
    <property type="term" value="P:mismatch repair"/>
    <property type="evidence" value="ECO:0007669"/>
    <property type="project" value="TreeGrafter"/>
</dbReference>
<protein>
    <recommendedName>
        <fullName evidence="10">HhH-GPD domain-containing protein</fullName>
    </recommendedName>
</protein>
<feature type="domain" description="HhH-GPD" evidence="10">
    <location>
        <begin position="43"/>
        <end position="207"/>
    </location>
</feature>
<evidence type="ECO:0000256" key="4">
    <source>
        <dbReference type="ARBA" id="ARBA00022763"/>
    </source>
</evidence>
<comment type="cofactor">
    <cofactor evidence="1">
        <name>[4Fe-4S] cluster</name>
        <dbReference type="ChEBI" id="CHEBI:49883"/>
    </cofactor>
</comment>
<dbReference type="InterPro" id="IPR011257">
    <property type="entry name" value="DNA_glycosylase"/>
</dbReference>
<dbReference type="InterPro" id="IPR023170">
    <property type="entry name" value="HhH_base_excis_C"/>
</dbReference>
<keyword evidence="6" id="KW-0408">Iron</keyword>
<dbReference type="GO" id="GO:0032357">
    <property type="term" value="F:oxidized purine DNA binding"/>
    <property type="evidence" value="ECO:0007669"/>
    <property type="project" value="TreeGrafter"/>
</dbReference>
<dbReference type="GO" id="GO:0006284">
    <property type="term" value="P:base-excision repair"/>
    <property type="evidence" value="ECO:0007669"/>
    <property type="project" value="InterPro"/>
</dbReference>
<dbReference type="Gene3D" id="1.10.340.30">
    <property type="entry name" value="Hypothetical protein, domain 2"/>
    <property type="match status" value="1"/>
</dbReference>
<comment type="caution">
    <text evidence="11">The sequence shown here is derived from an EMBL/GenBank/DDBJ whole genome shotgun (WGS) entry which is preliminary data.</text>
</comment>
<dbReference type="GO" id="GO:0035485">
    <property type="term" value="F:adenine/guanine mispair binding"/>
    <property type="evidence" value="ECO:0007669"/>
    <property type="project" value="TreeGrafter"/>
</dbReference>